<comment type="caution">
    <text evidence="1">The sequence shown here is derived from an EMBL/GenBank/DDBJ whole genome shotgun (WGS) entry which is preliminary data.</text>
</comment>
<organism evidence="1 2">
    <name type="scientific">Pararhodobacter aggregans</name>
    <dbReference type="NCBI Taxonomy" id="404875"/>
    <lineage>
        <taxon>Bacteria</taxon>
        <taxon>Pseudomonadati</taxon>
        <taxon>Pseudomonadota</taxon>
        <taxon>Alphaproteobacteria</taxon>
        <taxon>Rhodobacterales</taxon>
        <taxon>Paracoccaceae</taxon>
        <taxon>Pararhodobacter</taxon>
    </lineage>
</organism>
<sequence>MSADLALQQALRARLVATPAVTALVPADAILDRHHRPAPSPCIVLGETQEVDTGTSLQRRHTRIYHTVHVWVREPSTEGGKAIGAAIRAALRAGRLDLGAGLHCADQRLSSARYLRDPDGETTHGVLTIEALVVETGA</sequence>
<dbReference type="Pfam" id="PF11367">
    <property type="entry name" value="Tail_completion_gp17"/>
    <property type="match status" value="1"/>
</dbReference>
<gene>
    <name evidence="1" type="ORF">DDE23_12290</name>
</gene>
<dbReference type="Proteomes" id="UP000244810">
    <property type="component" value="Unassembled WGS sequence"/>
</dbReference>
<name>A0A2T7UR18_9RHOB</name>
<reference evidence="1 2" key="1">
    <citation type="journal article" date="2011" name="Syst. Appl. Microbiol.">
        <title>Defluviimonas denitrificans gen. nov., sp. nov., and Pararhodobacter aggregans gen. nov., sp. nov., non-phototrophic Rhodobacteraceae from the biofilter of a marine aquaculture.</title>
        <authorList>
            <person name="Foesel B.U."/>
            <person name="Drake H.L."/>
            <person name="Schramm A."/>
        </authorList>
    </citation>
    <scope>NUCLEOTIDE SEQUENCE [LARGE SCALE GENOMIC DNA]</scope>
    <source>
        <strain evidence="1 2">D1-19</strain>
    </source>
</reference>
<accession>A0A2T7UR18</accession>
<evidence type="ECO:0000313" key="2">
    <source>
        <dbReference type="Proteomes" id="UP000244810"/>
    </source>
</evidence>
<dbReference type="RefSeq" id="WP_107752043.1">
    <property type="nucleotide sequence ID" value="NZ_QBKF01000006.1"/>
</dbReference>
<dbReference type="Gene3D" id="3.30.2000.30">
    <property type="match status" value="1"/>
</dbReference>
<dbReference type="OrthoDB" id="7630456at2"/>
<dbReference type="InterPro" id="IPR053745">
    <property type="entry name" value="Viral_Tail_Comp_sf"/>
</dbReference>
<dbReference type="InterPro" id="IPR021508">
    <property type="entry name" value="Gp17-like"/>
</dbReference>
<dbReference type="EMBL" id="QDDR01000006">
    <property type="protein sequence ID" value="PVE47031.1"/>
    <property type="molecule type" value="Genomic_DNA"/>
</dbReference>
<proteinExistence type="predicted"/>
<evidence type="ECO:0000313" key="1">
    <source>
        <dbReference type="EMBL" id="PVE47031.1"/>
    </source>
</evidence>
<protein>
    <submittedName>
        <fullName evidence="1">DUF3168 domain-containing protein</fullName>
    </submittedName>
</protein>
<keyword evidence="2" id="KW-1185">Reference proteome</keyword>
<dbReference type="AlphaFoldDB" id="A0A2T7UR18"/>